<evidence type="ECO:0000256" key="1">
    <source>
        <dbReference type="ARBA" id="ARBA00004196"/>
    </source>
</evidence>
<dbReference type="GO" id="GO:0005886">
    <property type="term" value="C:plasma membrane"/>
    <property type="evidence" value="ECO:0007669"/>
    <property type="project" value="UniProtKB-SubCell"/>
</dbReference>
<dbReference type="NCBIfam" id="TIGR01730">
    <property type="entry name" value="RND_mfp"/>
    <property type="match status" value="1"/>
</dbReference>
<evidence type="ECO:0000259" key="3">
    <source>
        <dbReference type="Pfam" id="PF25876"/>
    </source>
</evidence>
<dbReference type="EMBL" id="AP018664">
    <property type="protein sequence ID" value="BBD99496.1"/>
    <property type="molecule type" value="Genomic_DNA"/>
</dbReference>
<dbReference type="KEGG" id="sami:SAMIE_1029970"/>
<dbReference type="Pfam" id="PF25944">
    <property type="entry name" value="Beta-barrel_RND"/>
    <property type="match status" value="1"/>
</dbReference>
<dbReference type="Pfam" id="PF25876">
    <property type="entry name" value="HH_MFP_RND"/>
    <property type="match status" value="1"/>
</dbReference>
<name>A0A494W827_9SPHN</name>
<feature type="domain" description="Multidrug resistance protein MdtA-like C-terminal permuted SH3" evidence="6">
    <location>
        <begin position="316"/>
        <end position="377"/>
    </location>
</feature>
<dbReference type="InterPro" id="IPR058624">
    <property type="entry name" value="MdtA-like_HH"/>
</dbReference>
<protein>
    <submittedName>
        <fullName evidence="7">Efflux RND transporter periplasmic adaptor subunit</fullName>
    </submittedName>
</protein>
<gene>
    <name evidence="7" type="ORF">SAMIE_1029970</name>
</gene>
<evidence type="ECO:0000259" key="5">
    <source>
        <dbReference type="Pfam" id="PF25944"/>
    </source>
</evidence>
<dbReference type="AlphaFoldDB" id="A0A494W827"/>
<dbReference type="Gene3D" id="2.40.30.170">
    <property type="match status" value="1"/>
</dbReference>
<organism evidence="7 8">
    <name type="scientific">Sphingobium amiense</name>
    <dbReference type="NCBI Taxonomy" id="135719"/>
    <lineage>
        <taxon>Bacteria</taxon>
        <taxon>Pseudomonadati</taxon>
        <taxon>Pseudomonadota</taxon>
        <taxon>Alphaproteobacteria</taxon>
        <taxon>Sphingomonadales</taxon>
        <taxon>Sphingomonadaceae</taxon>
        <taxon>Sphingobium</taxon>
    </lineage>
</organism>
<dbReference type="PANTHER" id="PTHR30158:SF3">
    <property type="entry name" value="MULTIDRUG EFFLUX PUMP SUBUNIT ACRA-RELATED"/>
    <property type="match status" value="1"/>
</dbReference>
<evidence type="ECO:0000313" key="8">
    <source>
        <dbReference type="Proteomes" id="UP000279959"/>
    </source>
</evidence>
<feature type="domain" description="Multidrug resistance protein MdtA-like barrel-sandwich hybrid" evidence="4">
    <location>
        <begin position="79"/>
        <end position="220"/>
    </location>
</feature>
<dbReference type="GO" id="GO:0046677">
    <property type="term" value="P:response to antibiotic"/>
    <property type="evidence" value="ECO:0007669"/>
    <property type="project" value="TreeGrafter"/>
</dbReference>
<dbReference type="InterPro" id="IPR058626">
    <property type="entry name" value="MdtA-like_b-barrel"/>
</dbReference>
<dbReference type="Gene3D" id="2.40.50.100">
    <property type="match status" value="1"/>
</dbReference>
<dbReference type="GO" id="GO:0022857">
    <property type="term" value="F:transmembrane transporter activity"/>
    <property type="evidence" value="ECO:0007669"/>
    <property type="project" value="InterPro"/>
</dbReference>
<feature type="domain" description="Multidrug resistance protein MdtA-like beta-barrel" evidence="5">
    <location>
        <begin position="224"/>
        <end position="306"/>
    </location>
</feature>
<dbReference type="Proteomes" id="UP000279959">
    <property type="component" value="Chromosome"/>
</dbReference>
<dbReference type="InterPro" id="IPR058627">
    <property type="entry name" value="MdtA-like_C"/>
</dbReference>
<evidence type="ECO:0000259" key="4">
    <source>
        <dbReference type="Pfam" id="PF25917"/>
    </source>
</evidence>
<dbReference type="Gene3D" id="1.10.287.470">
    <property type="entry name" value="Helix hairpin bin"/>
    <property type="match status" value="1"/>
</dbReference>
<comment type="similarity">
    <text evidence="2">Belongs to the membrane fusion protein (MFP) (TC 8.A.1) family.</text>
</comment>
<keyword evidence="8" id="KW-1185">Reference proteome</keyword>
<feature type="domain" description="Multidrug resistance protein MdtA-like alpha-helical hairpin" evidence="3">
    <location>
        <begin position="119"/>
        <end position="187"/>
    </location>
</feature>
<accession>A0A494W827</accession>
<dbReference type="InterPro" id="IPR058625">
    <property type="entry name" value="MdtA-like_BSH"/>
</dbReference>
<dbReference type="Gene3D" id="2.40.420.20">
    <property type="match status" value="1"/>
</dbReference>
<evidence type="ECO:0000313" key="7">
    <source>
        <dbReference type="EMBL" id="BBD99496.1"/>
    </source>
</evidence>
<reference evidence="7 8" key="1">
    <citation type="submission" date="2018-05" db="EMBL/GenBank/DDBJ databases">
        <title>Complete Genome Sequence of the Nonylphenol-Degrading Bacterium Sphingobium amiense DSM 16289T.</title>
        <authorList>
            <person name="Ootsuka M."/>
            <person name="Nishizawa T."/>
            <person name="Ohta H."/>
        </authorList>
    </citation>
    <scope>NUCLEOTIDE SEQUENCE [LARGE SCALE GENOMIC DNA]</scope>
    <source>
        <strain evidence="7 8">DSM 16289</strain>
    </source>
</reference>
<dbReference type="FunFam" id="2.40.420.20:FF:000001">
    <property type="entry name" value="Efflux RND transporter periplasmic adaptor subunit"/>
    <property type="match status" value="1"/>
</dbReference>
<comment type="subcellular location">
    <subcellularLocation>
        <location evidence="1">Cell envelope</location>
    </subcellularLocation>
</comment>
<dbReference type="SUPFAM" id="SSF111369">
    <property type="entry name" value="HlyD-like secretion proteins"/>
    <property type="match status" value="1"/>
</dbReference>
<dbReference type="InterPro" id="IPR006143">
    <property type="entry name" value="RND_pump_MFP"/>
</dbReference>
<evidence type="ECO:0000256" key="2">
    <source>
        <dbReference type="ARBA" id="ARBA00009477"/>
    </source>
</evidence>
<dbReference type="Pfam" id="PF25967">
    <property type="entry name" value="RND-MFP_C"/>
    <property type="match status" value="1"/>
</dbReference>
<dbReference type="Pfam" id="PF25917">
    <property type="entry name" value="BSH_RND"/>
    <property type="match status" value="1"/>
</dbReference>
<sequence length="393" mass="41674">MRREAPAGYADTLHRDMPVPSMLSSLRVAPLALSILIAGCGAKKPPQKGPVEVGVVTLTAQDATVSTELPGRTVSTMMSEVRPQVAGLIQKRLFTEGAMVTAGQPLYRIDPRLYRASRDEAQATLASAQATLVAAQAKARRYQLLGQTEAVSAQDRDDVTAAARQAQASVQQARASLQTSSVNLEFTLVRAPISGRIGRTLFTPGALVTASQTSPLTTIQQLDPIYVDVTQSSAQLLQLRRSLASGQTLPASATIRLKLDDGTEYPLPGRIEFAEPIVDVNSGTVTLRAQFPNPDGLLLPGMFVRVVAPQAIVPRAILAPQQGISRDPKGNATALVVNRANKVERRTVTAGQAMGDKWLITSGLKAGDRLIVEGTDKVKPNDAVKPVAVAAAK</sequence>
<proteinExistence type="inferred from homology"/>
<dbReference type="PANTHER" id="PTHR30158">
    <property type="entry name" value="ACRA/E-RELATED COMPONENT OF DRUG EFFLUX TRANSPORTER"/>
    <property type="match status" value="1"/>
</dbReference>
<evidence type="ECO:0000259" key="6">
    <source>
        <dbReference type="Pfam" id="PF25967"/>
    </source>
</evidence>